<feature type="signal peptide" evidence="1">
    <location>
        <begin position="1"/>
        <end position="19"/>
    </location>
</feature>
<dbReference type="Gene3D" id="3.10.490.20">
    <property type="match status" value="1"/>
</dbReference>
<organism evidence="3 4">
    <name type="scientific">Protopolystoma xenopodis</name>
    <dbReference type="NCBI Taxonomy" id="117903"/>
    <lineage>
        <taxon>Eukaryota</taxon>
        <taxon>Metazoa</taxon>
        <taxon>Spiralia</taxon>
        <taxon>Lophotrochozoa</taxon>
        <taxon>Platyhelminthes</taxon>
        <taxon>Monogenea</taxon>
        <taxon>Polyopisthocotylea</taxon>
        <taxon>Polystomatidea</taxon>
        <taxon>Polystomatidae</taxon>
        <taxon>Protopolystoma</taxon>
    </lineage>
</organism>
<evidence type="ECO:0000259" key="2">
    <source>
        <dbReference type="Pfam" id="PF18199"/>
    </source>
</evidence>
<sequence length="145" mass="16071">MFVFSIIFIWQTWLERADAGRLLSFDEASASALDLADLFRPSSFLNAVCQETATRLRLAMDQLVLVVTNWATIKQNHLEARSRLGESSLSSDKAPLLRITGLQLEGALFDEQTHRLTGTKADSPTLTTIPDVFIAWVTSVKACIS</sequence>
<feature type="chain" id="PRO_5019071786" description="Dynein heavy chain C-terminal domain-containing protein" evidence="1">
    <location>
        <begin position="20"/>
        <end position="145"/>
    </location>
</feature>
<evidence type="ECO:0000256" key="1">
    <source>
        <dbReference type="SAM" id="SignalP"/>
    </source>
</evidence>
<protein>
    <recommendedName>
        <fullName evidence="2">Dynein heavy chain C-terminal domain-containing protein</fullName>
    </recommendedName>
</protein>
<evidence type="ECO:0000313" key="4">
    <source>
        <dbReference type="Proteomes" id="UP000784294"/>
    </source>
</evidence>
<keyword evidence="4" id="KW-1185">Reference proteome</keyword>
<feature type="domain" description="Dynein heavy chain C-terminal" evidence="2">
    <location>
        <begin position="23"/>
        <end position="139"/>
    </location>
</feature>
<dbReference type="OrthoDB" id="10252139at2759"/>
<accession>A0A448WPR9</accession>
<name>A0A448WPR9_9PLAT</name>
<keyword evidence="1" id="KW-0732">Signal</keyword>
<dbReference type="Proteomes" id="UP000784294">
    <property type="component" value="Unassembled WGS sequence"/>
</dbReference>
<dbReference type="Pfam" id="PF18199">
    <property type="entry name" value="Dynein_C"/>
    <property type="match status" value="1"/>
</dbReference>
<reference evidence="3" key="1">
    <citation type="submission" date="2018-11" db="EMBL/GenBank/DDBJ databases">
        <authorList>
            <consortium name="Pathogen Informatics"/>
        </authorList>
    </citation>
    <scope>NUCLEOTIDE SEQUENCE</scope>
</reference>
<comment type="caution">
    <text evidence="3">The sequence shown here is derived from an EMBL/GenBank/DDBJ whole genome shotgun (WGS) entry which is preliminary data.</text>
</comment>
<gene>
    <name evidence="3" type="ORF">PXEA_LOCUS10520</name>
</gene>
<proteinExistence type="predicted"/>
<dbReference type="AlphaFoldDB" id="A0A448WPR9"/>
<evidence type="ECO:0000313" key="3">
    <source>
        <dbReference type="EMBL" id="VEL17080.1"/>
    </source>
</evidence>
<dbReference type="InterPro" id="IPR041228">
    <property type="entry name" value="Dynein_C"/>
</dbReference>
<dbReference type="EMBL" id="CAAALY010031001">
    <property type="protein sequence ID" value="VEL17080.1"/>
    <property type="molecule type" value="Genomic_DNA"/>
</dbReference>
<dbReference type="InterPro" id="IPR043160">
    <property type="entry name" value="Dynein_C_barrel"/>
</dbReference>